<protein>
    <submittedName>
        <fullName evidence="1">Uncharacterized protein</fullName>
    </submittedName>
</protein>
<name>A0A540WBJ6_9ACTN</name>
<dbReference type="AlphaFoldDB" id="A0A540WBJ6"/>
<keyword evidence="2" id="KW-1185">Reference proteome</keyword>
<dbReference type="Proteomes" id="UP000319103">
    <property type="component" value="Unassembled WGS sequence"/>
</dbReference>
<reference evidence="1 2" key="1">
    <citation type="submission" date="2019-06" db="EMBL/GenBank/DDBJ databases">
        <title>Description of Kitasatospora acidophila sp. nov. isolated from pine grove soil, and reclassification of Streptomyces novaecaesareae to Kitasatospora novaeceasareae comb. nov.</title>
        <authorList>
            <person name="Kim M.J."/>
        </authorList>
    </citation>
    <scope>NUCLEOTIDE SEQUENCE [LARGE SCALE GENOMIC DNA]</scope>
    <source>
        <strain evidence="1 2">MMS16-CNU292</strain>
    </source>
</reference>
<organism evidence="1 2">
    <name type="scientific">Kitasatospora acidiphila</name>
    <dbReference type="NCBI Taxonomy" id="2567942"/>
    <lineage>
        <taxon>Bacteria</taxon>
        <taxon>Bacillati</taxon>
        <taxon>Actinomycetota</taxon>
        <taxon>Actinomycetes</taxon>
        <taxon>Kitasatosporales</taxon>
        <taxon>Streptomycetaceae</taxon>
        <taxon>Kitasatospora</taxon>
    </lineage>
</organism>
<accession>A0A540WBJ6</accession>
<dbReference type="OrthoDB" id="6636674at2"/>
<gene>
    <name evidence="1" type="ORF">E6W39_34680</name>
</gene>
<dbReference type="RefSeq" id="WP_141636847.1">
    <property type="nucleotide sequence ID" value="NZ_VIGB01000003.1"/>
</dbReference>
<proteinExistence type="predicted"/>
<sequence length="195" mass="22437">MLDLEHYLELLGRLGMVPFEETGVFDPFLREIVEVEEAADPDEPIRITEVVWPGLWSGPLMFSRAGVRIRAGAHHAERGVADRSPLYWTFLRRHRPTVDLSHGWGSNSQWRTDFRLDYRTSKEERVNADAQADIDDPGDRGLPRGLLTATERRELLRHRCLLRTPSNAEALAATGSWQTDLWPFDWQLPPRQTGR</sequence>
<dbReference type="EMBL" id="VIGB01000003">
    <property type="protein sequence ID" value="TQF06415.1"/>
    <property type="molecule type" value="Genomic_DNA"/>
</dbReference>
<evidence type="ECO:0000313" key="2">
    <source>
        <dbReference type="Proteomes" id="UP000319103"/>
    </source>
</evidence>
<evidence type="ECO:0000313" key="1">
    <source>
        <dbReference type="EMBL" id="TQF06415.1"/>
    </source>
</evidence>
<comment type="caution">
    <text evidence="1">The sequence shown here is derived from an EMBL/GenBank/DDBJ whole genome shotgun (WGS) entry which is preliminary data.</text>
</comment>